<comment type="caution">
    <text evidence="3">The sequence shown here is derived from an EMBL/GenBank/DDBJ whole genome shotgun (WGS) entry which is preliminary data.</text>
</comment>
<gene>
    <name evidence="3" type="ORF">VNI00_013098</name>
</gene>
<proteinExistence type="predicted"/>
<keyword evidence="4" id="KW-1185">Reference proteome</keyword>
<evidence type="ECO:0000313" key="3">
    <source>
        <dbReference type="EMBL" id="KAK7032350.1"/>
    </source>
</evidence>
<dbReference type="Pfam" id="PF13391">
    <property type="entry name" value="HNH_2"/>
    <property type="match status" value="1"/>
</dbReference>
<dbReference type="AlphaFoldDB" id="A0AAW0C3H5"/>
<feature type="region of interest" description="Disordered" evidence="1">
    <location>
        <begin position="389"/>
        <end position="408"/>
    </location>
</feature>
<feature type="region of interest" description="Disordered" evidence="1">
    <location>
        <begin position="309"/>
        <end position="346"/>
    </location>
</feature>
<dbReference type="InterPro" id="IPR003615">
    <property type="entry name" value="HNH_nuc"/>
</dbReference>
<sequence>MFVTPHPLRPSRYGDSSVDIYIAIAIDPSRDIDSPENRRWSDKPLLSIPKTFIHSLDLAGNNWVPWLRYVSYAVSGQPGFISLNQGGPPLSTSLNLLDTSANASVFYHPRSHILCFIDPKLPSYATSSCAGSAREGFRDKVIARDHGCVWTRAGPSLCDAAHIVRHGKTLAYVKQLLQTRATDETFDSIDDPRNGLLLNKVLHVESENGVQAYIRTPIPHIIDSSDLHSNSPPHQDILTVHYIHGDVYDPDFTISLPPNEYVVTPGDTDTAPSHVLLDAVYGAHLFTKFGNEKLALEMFPDRERQYYGREREEKGKAKRERQTRDCSVRTNERRDRKERNKGLEYSDYDSDSDLGIWTPPQTFQEASPMDKLLMIRSRYVTFKPGASVKTEDEESLQQSPLRKGQFEGKDKEIDIWRHEVKPLLL</sequence>
<feature type="domain" description="HNH nuclease" evidence="2">
    <location>
        <begin position="148"/>
        <end position="204"/>
    </location>
</feature>
<protein>
    <recommendedName>
        <fullName evidence="2">HNH nuclease domain-containing protein</fullName>
    </recommendedName>
</protein>
<reference evidence="3 4" key="1">
    <citation type="submission" date="2024-01" db="EMBL/GenBank/DDBJ databases">
        <title>A draft genome for a cacao thread blight-causing isolate of Paramarasmius palmivorus.</title>
        <authorList>
            <person name="Baruah I.K."/>
            <person name="Bukari Y."/>
            <person name="Amoako-Attah I."/>
            <person name="Meinhardt L.W."/>
            <person name="Bailey B.A."/>
            <person name="Cohen S.P."/>
        </authorList>
    </citation>
    <scope>NUCLEOTIDE SEQUENCE [LARGE SCALE GENOMIC DNA]</scope>
    <source>
        <strain evidence="3 4">GH-12</strain>
    </source>
</reference>
<accession>A0AAW0C3H5</accession>
<dbReference type="Proteomes" id="UP001383192">
    <property type="component" value="Unassembled WGS sequence"/>
</dbReference>
<feature type="compositionally biased region" description="Basic and acidic residues" evidence="1">
    <location>
        <begin position="309"/>
        <end position="344"/>
    </location>
</feature>
<name>A0AAW0C3H5_9AGAR</name>
<evidence type="ECO:0000259" key="2">
    <source>
        <dbReference type="Pfam" id="PF13391"/>
    </source>
</evidence>
<dbReference type="EMBL" id="JAYKXP010000065">
    <property type="protein sequence ID" value="KAK7032350.1"/>
    <property type="molecule type" value="Genomic_DNA"/>
</dbReference>
<organism evidence="3 4">
    <name type="scientific">Paramarasmius palmivorus</name>
    <dbReference type="NCBI Taxonomy" id="297713"/>
    <lineage>
        <taxon>Eukaryota</taxon>
        <taxon>Fungi</taxon>
        <taxon>Dikarya</taxon>
        <taxon>Basidiomycota</taxon>
        <taxon>Agaricomycotina</taxon>
        <taxon>Agaricomycetes</taxon>
        <taxon>Agaricomycetidae</taxon>
        <taxon>Agaricales</taxon>
        <taxon>Marasmiineae</taxon>
        <taxon>Marasmiaceae</taxon>
        <taxon>Paramarasmius</taxon>
    </lineage>
</organism>
<evidence type="ECO:0000313" key="4">
    <source>
        <dbReference type="Proteomes" id="UP001383192"/>
    </source>
</evidence>
<evidence type="ECO:0000256" key="1">
    <source>
        <dbReference type="SAM" id="MobiDB-lite"/>
    </source>
</evidence>